<dbReference type="RefSeq" id="XP_060334139.1">
    <property type="nucleotide sequence ID" value="XM_060472375.1"/>
</dbReference>
<dbReference type="EMBL" id="JAUEPS010000009">
    <property type="protein sequence ID" value="KAK0462527.1"/>
    <property type="molecule type" value="Genomic_DNA"/>
</dbReference>
<organism evidence="1 2">
    <name type="scientific">Armillaria tabescens</name>
    <name type="common">Ringless honey mushroom</name>
    <name type="synonym">Agaricus tabescens</name>
    <dbReference type="NCBI Taxonomy" id="1929756"/>
    <lineage>
        <taxon>Eukaryota</taxon>
        <taxon>Fungi</taxon>
        <taxon>Dikarya</taxon>
        <taxon>Basidiomycota</taxon>
        <taxon>Agaricomycotina</taxon>
        <taxon>Agaricomycetes</taxon>
        <taxon>Agaricomycetidae</taxon>
        <taxon>Agaricales</taxon>
        <taxon>Marasmiineae</taxon>
        <taxon>Physalacriaceae</taxon>
        <taxon>Desarmillaria</taxon>
    </lineage>
</organism>
<dbReference type="Proteomes" id="UP001175211">
    <property type="component" value="Unassembled WGS sequence"/>
</dbReference>
<name>A0AA39NBE7_ARMTA</name>
<gene>
    <name evidence="1" type="ORF">EV420DRAFT_1525409</name>
</gene>
<proteinExistence type="predicted"/>
<comment type="caution">
    <text evidence="1">The sequence shown here is derived from an EMBL/GenBank/DDBJ whole genome shotgun (WGS) entry which is preliminary data.</text>
</comment>
<evidence type="ECO:0000313" key="2">
    <source>
        <dbReference type="Proteomes" id="UP001175211"/>
    </source>
</evidence>
<reference evidence="1" key="1">
    <citation type="submission" date="2023-06" db="EMBL/GenBank/DDBJ databases">
        <authorList>
            <consortium name="Lawrence Berkeley National Laboratory"/>
            <person name="Ahrendt S."/>
            <person name="Sahu N."/>
            <person name="Indic B."/>
            <person name="Wong-Bajracharya J."/>
            <person name="Merenyi Z."/>
            <person name="Ke H.-M."/>
            <person name="Monk M."/>
            <person name="Kocsube S."/>
            <person name="Drula E."/>
            <person name="Lipzen A."/>
            <person name="Balint B."/>
            <person name="Henrissat B."/>
            <person name="Andreopoulos B."/>
            <person name="Martin F.M."/>
            <person name="Harder C.B."/>
            <person name="Rigling D."/>
            <person name="Ford K.L."/>
            <person name="Foster G.D."/>
            <person name="Pangilinan J."/>
            <person name="Papanicolaou A."/>
            <person name="Barry K."/>
            <person name="LaButti K."/>
            <person name="Viragh M."/>
            <person name="Koriabine M."/>
            <person name="Yan M."/>
            <person name="Riley R."/>
            <person name="Champramary S."/>
            <person name="Plett K.L."/>
            <person name="Tsai I.J."/>
            <person name="Slot J."/>
            <person name="Sipos G."/>
            <person name="Plett J."/>
            <person name="Nagy L.G."/>
            <person name="Grigoriev I.V."/>
        </authorList>
    </citation>
    <scope>NUCLEOTIDE SEQUENCE</scope>
    <source>
        <strain evidence="1">CCBAS 213</strain>
    </source>
</reference>
<dbReference type="AlphaFoldDB" id="A0AA39NBE7"/>
<accession>A0AA39NBE7</accession>
<protein>
    <submittedName>
        <fullName evidence="1">Uncharacterized protein</fullName>
    </submittedName>
</protein>
<dbReference type="GeneID" id="85355923"/>
<keyword evidence="2" id="KW-1185">Reference proteome</keyword>
<evidence type="ECO:0000313" key="1">
    <source>
        <dbReference type="EMBL" id="KAK0462527.1"/>
    </source>
</evidence>
<sequence>MGARFSMVGEVQYGQSRTVTQQKTFRRGYLGVDAAEIPQFKEGVLEAIVRKLLEEEGIRDPVYATTLD</sequence>